<dbReference type="PRINTS" id="PR00038">
    <property type="entry name" value="HTHLUXR"/>
</dbReference>
<evidence type="ECO:0000256" key="2">
    <source>
        <dbReference type="ARBA" id="ARBA00023125"/>
    </source>
</evidence>
<dbReference type="STRING" id="444597.BST26_01020"/>
<dbReference type="SUPFAM" id="SSF46894">
    <property type="entry name" value="C-terminal effector domain of the bipartite response regulators"/>
    <property type="match status" value="1"/>
</dbReference>
<dbReference type="EMBL" id="MVHS01000002">
    <property type="protein sequence ID" value="ORA73787.1"/>
    <property type="molecule type" value="Genomic_DNA"/>
</dbReference>
<gene>
    <name evidence="5" type="ORF">BST26_01020</name>
</gene>
<keyword evidence="2" id="KW-0238">DNA-binding</keyword>
<dbReference type="RefSeq" id="WP_083028960.1">
    <property type="nucleotide sequence ID" value="NZ_AP022618.1"/>
</dbReference>
<dbReference type="AlphaFoldDB" id="A0A1X0DN79"/>
<dbReference type="PANTHER" id="PTHR47691:SF3">
    <property type="entry name" value="HTH-TYPE TRANSCRIPTIONAL REGULATOR RV0890C-RELATED"/>
    <property type="match status" value="1"/>
</dbReference>
<dbReference type="InterPro" id="IPR027417">
    <property type="entry name" value="P-loop_NTPase"/>
</dbReference>
<protein>
    <recommendedName>
        <fullName evidence="4">HTH luxR-type domain-containing protein</fullName>
    </recommendedName>
</protein>
<dbReference type="OrthoDB" id="136365at2"/>
<dbReference type="PRINTS" id="PR00364">
    <property type="entry name" value="DISEASERSIST"/>
</dbReference>
<dbReference type="CDD" id="cd06170">
    <property type="entry name" value="LuxR_C_like"/>
    <property type="match status" value="1"/>
</dbReference>
<evidence type="ECO:0000259" key="4">
    <source>
        <dbReference type="PROSITE" id="PS50043"/>
    </source>
</evidence>
<dbReference type="InterPro" id="IPR000792">
    <property type="entry name" value="Tscrpt_reg_LuxR_C"/>
</dbReference>
<reference evidence="5 6" key="1">
    <citation type="submission" date="2016-12" db="EMBL/GenBank/DDBJ databases">
        <title>The new phylogeny of genus Mycobacterium.</title>
        <authorList>
            <person name="Tortoli E."/>
            <person name="Trovato A."/>
            <person name="Cirillo D.M."/>
        </authorList>
    </citation>
    <scope>NUCLEOTIDE SEQUENCE [LARGE SCALE GENOMIC DNA]</scope>
    <source>
        <strain evidence="5 6">DSM 45130</strain>
    </source>
</reference>
<sequence length="908" mass="96090">MTRLFPGVPVDDLPRVMLGEHGFSAPLTRFIGRRTELADLRRLIADHRLMTLTGPGGVGKTRLAVQLAGSVATEFDAGAWYVDLASISDPTLVPVTVARTFGLPDWPVQTDETLTRFIGDRTLLVVLDNCEHLVEACADLVTVLLRACPGLTILATSREPIRMDGELIWPTPPLSPADEAVQLFADRARLARPEFTVGEDNAGTVTQLCRGLDGIPLAVELAAARVRAMSLTEILDGLHDRFGLLSGTARTAASRHQTLRASMDWSHALLSEPEQVVFRRLAVFLGGFELDAAHAVAGDPGAPRHQILDELALLVDKSLVVADDRGHRTRYQLLETVRQYALDKLREAGDADTVWARHRDHYTRWFAAPVSFDLQAHVERAEIEIDNLRAAFTWSQEHGDHELAARLASSLQPLWLTGGRISEGLAWFGAVLAHGSVLAPAVRARVLADRVTLETLTGSLYRVEEAQEALTIARDLGDPALLAQALAAYGLTCGYSPGLAAPYFAEALELATALGDDWQLSRILSWQAFSAYAVGDPVGTLAAASRGLELADAVGDGSAARLCRWCIGLVQLLKADVTGAAELFRDVAADAGAAHDLMSSASGLMALGIALAHRGDTDDARAVAHAAIEAAADLPGFQQGAGFGALVDVELSAGDVTAAVSAAEAAVRACPLTELLATNGNPVAKTALVSGDVDGARRSADEAVAVAAGTHQIPLLSTSIRIAIAAGDTCRAQRDARDALAIAAATGAHLALPDIVECVATLTARAGNAPTAVRLLGAAAGLRTRAGQVRFRVYDADQAAQVTALRNELGNSGFQAAWDAGAELSAEETIAYTLRGRGERKRPASGWASLTPTEIEVAGLVSAGLGNKEIGTRLFISPRTVQTHLTHIYAKLGVASRVQLVQEVSRHS</sequence>
<dbReference type="Proteomes" id="UP000192801">
    <property type="component" value="Unassembled WGS sequence"/>
</dbReference>
<proteinExistence type="predicted"/>
<dbReference type="Pfam" id="PF25872">
    <property type="entry name" value="HTH_77"/>
    <property type="match status" value="1"/>
</dbReference>
<name>A0A1X0DN79_9MYCO</name>
<accession>A0A1X0DN79</accession>
<evidence type="ECO:0000313" key="5">
    <source>
        <dbReference type="EMBL" id="ORA73787.1"/>
    </source>
</evidence>
<organism evidence="5 6">
    <name type="scientific">Mycolicibacterium insubricum</name>
    <dbReference type="NCBI Taxonomy" id="444597"/>
    <lineage>
        <taxon>Bacteria</taxon>
        <taxon>Bacillati</taxon>
        <taxon>Actinomycetota</taxon>
        <taxon>Actinomycetes</taxon>
        <taxon>Mycobacteriales</taxon>
        <taxon>Mycobacteriaceae</taxon>
        <taxon>Mycolicibacterium</taxon>
    </lineage>
</organism>
<dbReference type="PANTHER" id="PTHR47691">
    <property type="entry name" value="REGULATOR-RELATED"/>
    <property type="match status" value="1"/>
</dbReference>
<dbReference type="Gene3D" id="1.25.40.10">
    <property type="entry name" value="Tetratricopeptide repeat domain"/>
    <property type="match status" value="1"/>
</dbReference>
<dbReference type="InterPro" id="IPR011990">
    <property type="entry name" value="TPR-like_helical_dom_sf"/>
</dbReference>
<comment type="caution">
    <text evidence="5">The sequence shown here is derived from an EMBL/GenBank/DDBJ whole genome shotgun (WGS) entry which is preliminary data.</text>
</comment>
<evidence type="ECO:0000256" key="1">
    <source>
        <dbReference type="ARBA" id="ARBA00023015"/>
    </source>
</evidence>
<dbReference type="Gene3D" id="3.40.50.300">
    <property type="entry name" value="P-loop containing nucleotide triphosphate hydrolases"/>
    <property type="match status" value="1"/>
</dbReference>
<dbReference type="SUPFAM" id="SSF52540">
    <property type="entry name" value="P-loop containing nucleoside triphosphate hydrolases"/>
    <property type="match status" value="1"/>
</dbReference>
<dbReference type="InterPro" id="IPR036388">
    <property type="entry name" value="WH-like_DNA-bd_sf"/>
</dbReference>
<dbReference type="SMART" id="SM00421">
    <property type="entry name" value="HTH_LUXR"/>
    <property type="match status" value="1"/>
</dbReference>
<keyword evidence="3" id="KW-0804">Transcription</keyword>
<dbReference type="GO" id="GO:0006355">
    <property type="term" value="P:regulation of DNA-templated transcription"/>
    <property type="evidence" value="ECO:0007669"/>
    <property type="project" value="InterPro"/>
</dbReference>
<dbReference type="Gene3D" id="1.10.10.10">
    <property type="entry name" value="Winged helix-like DNA-binding domain superfamily/Winged helix DNA-binding domain"/>
    <property type="match status" value="1"/>
</dbReference>
<keyword evidence="6" id="KW-1185">Reference proteome</keyword>
<dbReference type="PROSITE" id="PS50043">
    <property type="entry name" value="HTH_LUXR_2"/>
    <property type="match status" value="1"/>
</dbReference>
<dbReference type="GO" id="GO:0003677">
    <property type="term" value="F:DNA binding"/>
    <property type="evidence" value="ECO:0007669"/>
    <property type="project" value="UniProtKB-KW"/>
</dbReference>
<dbReference type="InterPro" id="IPR016032">
    <property type="entry name" value="Sig_transdc_resp-reg_C-effctor"/>
</dbReference>
<dbReference type="SUPFAM" id="SSF48452">
    <property type="entry name" value="TPR-like"/>
    <property type="match status" value="1"/>
</dbReference>
<dbReference type="Pfam" id="PF00196">
    <property type="entry name" value="GerE"/>
    <property type="match status" value="1"/>
</dbReference>
<evidence type="ECO:0000313" key="6">
    <source>
        <dbReference type="Proteomes" id="UP000192801"/>
    </source>
</evidence>
<keyword evidence="1" id="KW-0805">Transcription regulation</keyword>
<dbReference type="FunFam" id="1.10.10.10:FF:000553">
    <property type="entry name" value="Transcriptional regulator, LuxR family"/>
    <property type="match status" value="1"/>
</dbReference>
<evidence type="ECO:0000256" key="3">
    <source>
        <dbReference type="ARBA" id="ARBA00023163"/>
    </source>
</evidence>
<feature type="domain" description="HTH luxR-type" evidence="4">
    <location>
        <begin position="843"/>
        <end position="908"/>
    </location>
</feature>
<dbReference type="PROSITE" id="PS00622">
    <property type="entry name" value="HTH_LUXR_1"/>
    <property type="match status" value="1"/>
</dbReference>
<dbReference type="InterPro" id="IPR058852">
    <property type="entry name" value="HTH_77"/>
</dbReference>